<dbReference type="Proteomes" id="UP000215914">
    <property type="component" value="Unassembled WGS sequence"/>
</dbReference>
<evidence type="ECO:0000256" key="1">
    <source>
        <dbReference type="SAM" id="MobiDB-lite"/>
    </source>
</evidence>
<proteinExistence type="predicted"/>
<organism evidence="2 3">
    <name type="scientific">Helianthus annuus</name>
    <name type="common">Common sunflower</name>
    <dbReference type="NCBI Taxonomy" id="4232"/>
    <lineage>
        <taxon>Eukaryota</taxon>
        <taxon>Viridiplantae</taxon>
        <taxon>Streptophyta</taxon>
        <taxon>Embryophyta</taxon>
        <taxon>Tracheophyta</taxon>
        <taxon>Spermatophyta</taxon>
        <taxon>Magnoliopsida</taxon>
        <taxon>eudicotyledons</taxon>
        <taxon>Gunneridae</taxon>
        <taxon>Pentapetalae</taxon>
        <taxon>asterids</taxon>
        <taxon>campanulids</taxon>
        <taxon>Asterales</taxon>
        <taxon>Asteraceae</taxon>
        <taxon>Asteroideae</taxon>
        <taxon>Heliantheae alliance</taxon>
        <taxon>Heliantheae</taxon>
        <taxon>Helianthus</taxon>
    </lineage>
</organism>
<reference evidence="2" key="1">
    <citation type="journal article" date="2017" name="Nature">
        <title>The sunflower genome provides insights into oil metabolism, flowering and Asterid evolution.</title>
        <authorList>
            <person name="Badouin H."/>
            <person name="Gouzy J."/>
            <person name="Grassa C.J."/>
            <person name="Murat F."/>
            <person name="Staton S.E."/>
            <person name="Cottret L."/>
            <person name="Lelandais-Briere C."/>
            <person name="Owens G.L."/>
            <person name="Carrere S."/>
            <person name="Mayjonade B."/>
            <person name="Legrand L."/>
            <person name="Gill N."/>
            <person name="Kane N.C."/>
            <person name="Bowers J.E."/>
            <person name="Hubner S."/>
            <person name="Bellec A."/>
            <person name="Berard A."/>
            <person name="Berges H."/>
            <person name="Blanchet N."/>
            <person name="Boniface M.C."/>
            <person name="Brunel D."/>
            <person name="Catrice O."/>
            <person name="Chaidir N."/>
            <person name="Claudel C."/>
            <person name="Donnadieu C."/>
            <person name="Faraut T."/>
            <person name="Fievet G."/>
            <person name="Helmstetter N."/>
            <person name="King M."/>
            <person name="Knapp S.J."/>
            <person name="Lai Z."/>
            <person name="Le Paslier M.C."/>
            <person name="Lippi Y."/>
            <person name="Lorenzon L."/>
            <person name="Mandel J.R."/>
            <person name="Marage G."/>
            <person name="Marchand G."/>
            <person name="Marquand E."/>
            <person name="Bret-Mestries E."/>
            <person name="Morien E."/>
            <person name="Nambeesan S."/>
            <person name="Nguyen T."/>
            <person name="Pegot-Espagnet P."/>
            <person name="Pouilly N."/>
            <person name="Raftis F."/>
            <person name="Sallet E."/>
            <person name="Schiex T."/>
            <person name="Thomas J."/>
            <person name="Vandecasteele C."/>
            <person name="Vares D."/>
            <person name="Vear F."/>
            <person name="Vautrin S."/>
            <person name="Crespi M."/>
            <person name="Mangin B."/>
            <person name="Burke J.M."/>
            <person name="Salse J."/>
            <person name="Munos S."/>
            <person name="Vincourt P."/>
            <person name="Rieseberg L.H."/>
            <person name="Langlade N.B."/>
        </authorList>
    </citation>
    <scope>NUCLEOTIDE SEQUENCE</scope>
    <source>
        <tissue evidence="2">Leaves</tissue>
    </source>
</reference>
<dbReference type="Gramene" id="mRNA:HanXRQr2_Chr01g0035491">
    <property type="protein sequence ID" value="mRNA:HanXRQr2_Chr01g0035491"/>
    <property type="gene ID" value="HanXRQr2_Chr01g0035491"/>
</dbReference>
<feature type="region of interest" description="Disordered" evidence="1">
    <location>
        <begin position="1"/>
        <end position="28"/>
    </location>
</feature>
<evidence type="ECO:0000313" key="2">
    <source>
        <dbReference type="EMBL" id="KAF5823177.1"/>
    </source>
</evidence>
<comment type="caution">
    <text evidence="2">The sequence shown here is derived from an EMBL/GenBank/DDBJ whole genome shotgun (WGS) entry which is preliminary data.</text>
</comment>
<name>A0A9K3P3B7_HELAN</name>
<feature type="compositionally biased region" description="Polar residues" evidence="1">
    <location>
        <begin position="7"/>
        <end position="19"/>
    </location>
</feature>
<sequence>MIVSDVSAETSVGSPQSTGAPDKEEVAGDVEAEVERTISVGAKLGVELFRFDAQVRNVVQGETNKDIQSTSWMDVGDANAGACVKKKIFNRSHFLGRNSSFIYNMC</sequence>
<reference evidence="2" key="2">
    <citation type="submission" date="2020-06" db="EMBL/GenBank/DDBJ databases">
        <title>Helianthus annuus Genome sequencing and assembly Release 2.</title>
        <authorList>
            <person name="Gouzy J."/>
            <person name="Langlade N."/>
            <person name="Munos S."/>
        </authorList>
    </citation>
    <scope>NUCLEOTIDE SEQUENCE</scope>
    <source>
        <tissue evidence="2">Leaves</tissue>
    </source>
</reference>
<gene>
    <name evidence="2" type="ORF">HanXRQr2_Chr01g0035491</name>
</gene>
<evidence type="ECO:0000313" key="3">
    <source>
        <dbReference type="Proteomes" id="UP000215914"/>
    </source>
</evidence>
<protein>
    <submittedName>
        <fullName evidence="2">Uncharacterized protein</fullName>
    </submittedName>
</protein>
<dbReference type="EMBL" id="MNCJ02000316">
    <property type="protein sequence ID" value="KAF5823177.1"/>
    <property type="molecule type" value="Genomic_DNA"/>
</dbReference>
<dbReference type="AlphaFoldDB" id="A0A9K3P3B7"/>
<accession>A0A9K3P3B7</accession>
<keyword evidence="3" id="KW-1185">Reference proteome</keyword>